<evidence type="ECO:0000313" key="5">
    <source>
        <dbReference type="Proteomes" id="UP000324222"/>
    </source>
</evidence>
<dbReference type="InterPro" id="IPR036179">
    <property type="entry name" value="Ig-like_dom_sf"/>
</dbReference>
<dbReference type="EMBL" id="VSRR010006174">
    <property type="protein sequence ID" value="MPC44198.1"/>
    <property type="molecule type" value="Genomic_DNA"/>
</dbReference>
<evidence type="ECO:0000313" key="4">
    <source>
        <dbReference type="EMBL" id="MPC44198.1"/>
    </source>
</evidence>
<dbReference type="SUPFAM" id="SSF49265">
    <property type="entry name" value="Fibronectin type III"/>
    <property type="match status" value="1"/>
</dbReference>
<protein>
    <recommendedName>
        <fullName evidence="3">Ig-like domain-containing protein</fullName>
    </recommendedName>
</protein>
<keyword evidence="5" id="KW-1185">Reference proteome</keyword>
<feature type="domain" description="Ig-like" evidence="3">
    <location>
        <begin position="63"/>
        <end position="149"/>
    </location>
</feature>
<dbReference type="SUPFAM" id="SSF48726">
    <property type="entry name" value="Immunoglobulin"/>
    <property type="match status" value="1"/>
</dbReference>
<name>A0A5B7FGZ0_PORTR</name>
<evidence type="ECO:0000259" key="3">
    <source>
        <dbReference type="PROSITE" id="PS50835"/>
    </source>
</evidence>
<dbReference type="PROSITE" id="PS50835">
    <property type="entry name" value="IG_LIKE"/>
    <property type="match status" value="1"/>
</dbReference>
<dbReference type="OrthoDB" id="10048737at2759"/>
<dbReference type="InterPro" id="IPR036116">
    <property type="entry name" value="FN3_sf"/>
</dbReference>
<comment type="caution">
    <text evidence="4">The sequence shown here is derived from an EMBL/GenBank/DDBJ whole genome shotgun (WGS) entry which is preliminary data.</text>
</comment>
<proteinExistence type="predicted"/>
<dbReference type="InterPro" id="IPR007110">
    <property type="entry name" value="Ig-like_dom"/>
</dbReference>
<organism evidence="4 5">
    <name type="scientific">Portunus trituberculatus</name>
    <name type="common">Swimming crab</name>
    <name type="synonym">Neptunus trituberculatus</name>
    <dbReference type="NCBI Taxonomy" id="210409"/>
    <lineage>
        <taxon>Eukaryota</taxon>
        <taxon>Metazoa</taxon>
        <taxon>Ecdysozoa</taxon>
        <taxon>Arthropoda</taxon>
        <taxon>Crustacea</taxon>
        <taxon>Multicrustacea</taxon>
        <taxon>Malacostraca</taxon>
        <taxon>Eumalacostraca</taxon>
        <taxon>Eucarida</taxon>
        <taxon>Decapoda</taxon>
        <taxon>Pleocyemata</taxon>
        <taxon>Brachyura</taxon>
        <taxon>Eubrachyura</taxon>
        <taxon>Portunoidea</taxon>
        <taxon>Portunidae</taxon>
        <taxon>Portuninae</taxon>
        <taxon>Portunus</taxon>
    </lineage>
</organism>
<dbReference type="Proteomes" id="UP000324222">
    <property type="component" value="Unassembled WGS sequence"/>
</dbReference>
<feature type="region of interest" description="Disordered" evidence="1">
    <location>
        <begin position="199"/>
        <end position="221"/>
    </location>
</feature>
<feature type="transmembrane region" description="Helical" evidence="2">
    <location>
        <begin position="31"/>
        <end position="50"/>
    </location>
</feature>
<accession>A0A5B7FGZ0</accession>
<reference evidence="4 5" key="1">
    <citation type="submission" date="2019-05" db="EMBL/GenBank/DDBJ databases">
        <title>Another draft genome of Portunus trituberculatus and its Hox gene families provides insights of decapod evolution.</title>
        <authorList>
            <person name="Jeong J.-H."/>
            <person name="Song I."/>
            <person name="Kim S."/>
            <person name="Choi T."/>
            <person name="Kim D."/>
            <person name="Ryu S."/>
            <person name="Kim W."/>
        </authorList>
    </citation>
    <scope>NUCLEOTIDE SEQUENCE [LARGE SCALE GENOMIC DNA]</scope>
    <source>
        <tissue evidence="4">Muscle</tissue>
    </source>
</reference>
<dbReference type="AlphaFoldDB" id="A0A5B7FGZ0"/>
<evidence type="ECO:0000256" key="1">
    <source>
        <dbReference type="SAM" id="MobiDB-lite"/>
    </source>
</evidence>
<dbReference type="Gene3D" id="2.60.40.10">
    <property type="entry name" value="Immunoglobulins"/>
    <property type="match status" value="1"/>
</dbReference>
<dbReference type="PANTHER" id="PTHR23278:SF19">
    <property type="entry name" value="OBSCURIN"/>
    <property type="match status" value="1"/>
</dbReference>
<dbReference type="PANTHER" id="PTHR23278">
    <property type="entry name" value="SIDESTEP PROTEIN"/>
    <property type="match status" value="1"/>
</dbReference>
<gene>
    <name evidence="4" type="ORF">E2C01_037864</name>
</gene>
<keyword evidence="2" id="KW-1133">Transmembrane helix</keyword>
<dbReference type="InterPro" id="IPR013783">
    <property type="entry name" value="Ig-like_fold"/>
</dbReference>
<keyword evidence="2" id="KW-0812">Transmembrane</keyword>
<evidence type="ECO:0000256" key="2">
    <source>
        <dbReference type="SAM" id="Phobius"/>
    </source>
</evidence>
<feature type="compositionally biased region" description="Low complexity" evidence="1">
    <location>
        <begin position="204"/>
        <end position="215"/>
    </location>
</feature>
<sequence>MAHLHSLTEKINATTEAVQTEDNSDSRSVTWLLYCLYAAPAVSIYLHLMLPLRTRLLWSSVTPVCAVQQRRHYLVAPGGAVTVSCQVDAYPTSLTFTWALKNDSERSPIQLHSVGREEGLTGHYTLRGVNQKSVEVLCSAQNDVGTQITPCKMTVYTEGRPGPVRNCSVNSHTASGYRVICEAGLPRGTNTQYTLLKGSEERSNSVSGDNNNDDLGNGRGGHASVSPILDKLLRNLTSSSPVFLVSGLRAGREFVLVVRAAGDEGVSPPVVLTAFTLTDNAQTVIGE</sequence>
<keyword evidence="2" id="KW-0472">Membrane</keyword>